<proteinExistence type="predicted"/>
<sequence>MSASFEAFVAQLREIYLAAENPLSKTLKPRSAPSSAFDGTWCYNPCASKFDSDILAPSTLNVFRCLTMGLCCQLAATSDGLFVRSQLALFSTIASAFVLDGRARVLRVFPNGESTMTTCAELLYGDYVGSIQSPACIRLDLYCWPVEVHYQTSYRVQTRPCYVIQLVLQAHTSTDNDRLQCHYVVHVCDDVTLHNIRNMPTSDRIELVQRQETKTKFSLLAEYRRVHDPQ</sequence>
<accession>A0A485KAQ9</accession>
<name>A0A485KAQ9_9STRA</name>
<dbReference type="Proteomes" id="UP000332933">
    <property type="component" value="Unassembled WGS sequence"/>
</dbReference>
<reference evidence="1" key="2">
    <citation type="submission" date="2019-06" db="EMBL/GenBank/DDBJ databases">
        <title>Genomics analysis of Aphanomyces spp. identifies a new class of oomycete effector associated with host adaptation.</title>
        <authorList>
            <person name="Gaulin E."/>
        </authorList>
    </citation>
    <scope>NUCLEOTIDE SEQUENCE</scope>
    <source>
        <strain evidence="1">CBS 578.67</strain>
    </source>
</reference>
<evidence type="ECO:0000313" key="1">
    <source>
        <dbReference type="EMBL" id="KAF0715858.1"/>
    </source>
</evidence>
<evidence type="ECO:0000313" key="3">
    <source>
        <dbReference type="Proteomes" id="UP000332933"/>
    </source>
</evidence>
<dbReference type="OrthoDB" id="79581at2759"/>
<protein>
    <submittedName>
        <fullName evidence="2">Aste57867_3137 protein</fullName>
    </submittedName>
</protein>
<dbReference type="EMBL" id="CAADRA010000509">
    <property type="protein sequence ID" value="VFT80313.1"/>
    <property type="molecule type" value="Genomic_DNA"/>
</dbReference>
<reference evidence="2 3" key="1">
    <citation type="submission" date="2019-03" db="EMBL/GenBank/DDBJ databases">
        <authorList>
            <person name="Gaulin E."/>
            <person name="Dumas B."/>
        </authorList>
    </citation>
    <scope>NUCLEOTIDE SEQUENCE [LARGE SCALE GENOMIC DNA]</scope>
    <source>
        <strain evidence="2">CBS 568.67</strain>
    </source>
</reference>
<gene>
    <name evidence="2" type="primary">Aste57867_3137</name>
    <name evidence="1" type="ORF">As57867_003128</name>
    <name evidence="2" type="ORF">ASTE57867_3137</name>
</gene>
<dbReference type="EMBL" id="VJMH01000509">
    <property type="protein sequence ID" value="KAF0715858.1"/>
    <property type="molecule type" value="Genomic_DNA"/>
</dbReference>
<dbReference type="AlphaFoldDB" id="A0A485KAQ9"/>
<organism evidence="2 3">
    <name type="scientific">Aphanomyces stellatus</name>
    <dbReference type="NCBI Taxonomy" id="120398"/>
    <lineage>
        <taxon>Eukaryota</taxon>
        <taxon>Sar</taxon>
        <taxon>Stramenopiles</taxon>
        <taxon>Oomycota</taxon>
        <taxon>Saprolegniomycetes</taxon>
        <taxon>Saprolegniales</taxon>
        <taxon>Verrucalvaceae</taxon>
        <taxon>Aphanomyces</taxon>
    </lineage>
</organism>
<keyword evidence="3" id="KW-1185">Reference proteome</keyword>
<evidence type="ECO:0000313" key="2">
    <source>
        <dbReference type="EMBL" id="VFT80313.1"/>
    </source>
</evidence>